<dbReference type="AlphaFoldDB" id="A0A2U3D6J5"/>
<evidence type="ECO:0000313" key="1">
    <source>
        <dbReference type="EMBL" id="PWI56908.1"/>
    </source>
</evidence>
<protein>
    <submittedName>
        <fullName evidence="1">Thiamine biosynthesis protein ThiS</fullName>
    </submittedName>
</protein>
<dbReference type="InterPro" id="IPR003749">
    <property type="entry name" value="ThiS/MoaD-like"/>
</dbReference>
<dbReference type="SUPFAM" id="SSF54285">
    <property type="entry name" value="MoaD/ThiS"/>
    <property type="match status" value="1"/>
</dbReference>
<sequence length="66" mass="7454">MDILVNGQRKSVPDTTTIFSLLEQFHLQDELIAVEHNGEIIAREAYATRRLTEKDVIEIVRFVGGG</sequence>
<dbReference type="InterPro" id="IPR016155">
    <property type="entry name" value="Mopterin_synth/thiamin_S_b"/>
</dbReference>
<name>A0A2U3D6J5_SULT2</name>
<reference evidence="1 2" key="1">
    <citation type="submission" date="2016-11" db="EMBL/GenBank/DDBJ databases">
        <title>Comparative genomics of Acidibacillus ferroxidans species.</title>
        <authorList>
            <person name="Oliveira G."/>
            <person name="Nunes G."/>
            <person name="Oliveira R."/>
            <person name="Araujo F."/>
            <person name="Salim A."/>
            <person name="Scholte L."/>
            <person name="Morais D."/>
            <person name="Nancucheo I."/>
            <person name="Johnson D.B."/>
            <person name="Grail B."/>
            <person name="Bittencourt J."/>
            <person name="Valadares R."/>
        </authorList>
    </citation>
    <scope>NUCLEOTIDE SEQUENCE [LARGE SCALE GENOMIC DNA]</scope>
    <source>
        <strain evidence="1 2">Y002</strain>
    </source>
</reference>
<proteinExistence type="predicted"/>
<dbReference type="InterPro" id="IPR012675">
    <property type="entry name" value="Beta-grasp_dom_sf"/>
</dbReference>
<keyword evidence="2" id="KW-1185">Reference proteome</keyword>
<dbReference type="PANTHER" id="PTHR34472:SF1">
    <property type="entry name" value="SULFUR CARRIER PROTEIN THIS"/>
    <property type="match status" value="1"/>
</dbReference>
<dbReference type="NCBIfam" id="TIGR01683">
    <property type="entry name" value="thiS"/>
    <property type="match status" value="1"/>
</dbReference>
<organism evidence="1 2">
    <name type="scientific">Sulfoacidibacillus thermotolerans</name>
    <name type="common">Acidibacillus sulfuroxidans</name>
    <dbReference type="NCBI Taxonomy" id="1765684"/>
    <lineage>
        <taxon>Bacteria</taxon>
        <taxon>Bacillati</taxon>
        <taxon>Bacillota</taxon>
        <taxon>Bacilli</taxon>
        <taxon>Bacillales</taxon>
        <taxon>Alicyclobacillaceae</taxon>
        <taxon>Sulfoacidibacillus</taxon>
    </lineage>
</organism>
<dbReference type="EMBL" id="MPDK01000023">
    <property type="protein sequence ID" value="PWI56908.1"/>
    <property type="molecule type" value="Genomic_DNA"/>
</dbReference>
<accession>A0A2U3D6J5</accession>
<dbReference type="Gene3D" id="3.10.20.30">
    <property type="match status" value="1"/>
</dbReference>
<dbReference type="CDD" id="cd00565">
    <property type="entry name" value="Ubl_ThiS"/>
    <property type="match status" value="1"/>
</dbReference>
<comment type="caution">
    <text evidence="1">The sequence shown here is derived from an EMBL/GenBank/DDBJ whole genome shotgun (WGS) entry which is preliminary data.</text>
</comment>
<evidence type="ECO:0000313" key="2">
    <source>
        <dbReference type="Proteomes" id="UP000245380"/>
    </source>
</evidence>
<dbReference type="PANTHER" id="PTHR34472">
    <property type="entry name" value="SULFUR CARRIER PROTEIN THIS"/>
    <property type="match status" value="1"/>
</dbReference>
<gene>
    <name evidence="1" type="ORF">BM613_11335</name>
</gene>
<dbReference type="RefSeq" id="WP_181363096.1">
    <property type="nucleotide sequence ID" value="NZ_MPDK01000023.1"/>
</dbReference>
<dbReference type="Pfam" id="PF02597">
    <property type="entry name" value="ThiS"/>
    <property type="match status" value="1"/>
</dbReference>
<dbReference type="InterPro" id="IPR010035">
    <property type="entry name" value="Thi_S"/>
</dbReference>
<dbReference type="Proteomes" id="UP000245380">
    <property type="component" value="Unassembled WGS sequence"/>
</dbReference>